<dbReference type="GO" id="GO:0005687">
    <property type="term" value="C:U4 snRNP"/>
    <property type="evidence" value="ECO:0007669"/>
    <property type="project" value="TreeGrafter"/>
</dbReference>
<feature type="non-terminal residue" evidence="6">
    <location>
        <position position="1"/>
    </location>
</feature>
<keyword evidence="3" id="KW-0687">Ribonucleoprotein</keyword>
<dbReference type="InterPro" id="IPR027105">
    <property type="entry name" value="Prp31"/>
</dbReference>
<dbReference type="OrthoDB" id="4771285at2759"/>
<feature type="compositionally biased region" description="Basic and acidic residues" evidence="4">
    <location>
        <begin position="1"/>
        <end position="10"/>
    </location>
</feature>
<dbReference type="GO" id="GO:0000244">
    <property type="term" value="P:spliceosomal tri-snRNP complex assembly"/>
    <property type="evidence" value="ECO:0007669"/>
    <property type="project" value="InterPro"/>
</dbReference>
<sequence>KALPRPDEKPRRKRGGKRYRKIKERTQLTDVRREWNRQNFAASAEEYGDNAMGITVGRLGAEGSGQLRVIKKAQKQAKLKLKAASYATQNGHQTSGLATSLAFTPVQGIELMNPSAAAERVREANKKYFNAQNGFVSTIRK</sequence>
<proteinExistence type="predicted"/>
<dbReference type="PANTHER" id="PTHR13904:SF0">
    <property type="entry name" value="U4_U6 SMALL NUCLEAR RIBONUCLEOPROTEIN PRP31"/>
    <property type="match status" value="1"/>
</dbReference>
<evidence type="ECO:0000259" key="5">
    <source>
        <dbReference type="Pfam" id="PF09785"/>
    </source>
</evidence>
<evidence type="ECO:0000256" key="4">
    <source>
        <dbReference type="SAM" id="MobiDB-lite"/>
    </source>
</evidence>
<dbReference type="GO" id="GO:0046540">
    <property type="term" value="C:U4/U6 x U5 tri-snRNP complex"/>
    <property type="evidence" value="ECO:0007669"/>
    <property type="project" value="InterPro"/>
</dbReference>
<gene>
    <name evidence="6" type="ORF">As57867_006446</name>
</gene>
<name>A0A6A4Z7G5_9STRA</name>
<accession>A0A6A4Z7G5</accession>
<protein>
    <recommendedName>
        <fullName evidence="5">Prp31 C-terminal domain-containing protein</fullName>
    </recommendedName>
</protein>
<dbReference type="PANTHER" id="PTHR13904">
    <property type="entry name" value="PRE-MRNA SPLICING FACTOR PRP31"/>
    <property type="match status" value="1"/>
</dbReference>
<evidence type="ECO:0000256" key="1">
    <source>
        <dbReference type="ARBA" id="ARBA00004123"/>
    </source>
</evidence>
<evidence type="ECO:0000256" key="2">
    <source>
        <dbReference type="ARBA" id="ARBA00023242"/>
    </source>
</evidence>
<dbReference type="Pfam" id="PF09785">
    <property type="entry name" value="Prp31_C"/>
    <property type="match status" value="1"/>
</dbReference>
<organism evidence="6">
    <name type="scientific">Aphanomyces stellatus</name>
    <dbReference type="NCBI Taxonomy" id="120398"/>
    <lineage>
        <taxon>Eukaryota</taxon>
        <taxon>Sar</taxon>
        <taxon>Stramenopiles</taxon>
        <taxon>Oomycota</taxon>
        <taxon>Saprolegniomycetes</taxon>
        <taxon>Saprolegniales</taxon>
        <taxon>Verrucalvaceae</taxon>
        <taxon>Aphanomyces</taxon>
    </lineage>
</organism>
<feature type="domain" description="Prp31 C-terminal" evidence="5">
    <location>
        <begin position="1"/>
        <end position="114"/>
    </location>
</feature>
<feature type="region of interest" description="Disordered" evidence="4">
    <location>
        <begin position="1"/>
        <end position="23"/>
    </location>
</feature>
<evidence type="ECO:0000256" key="3">
    <source>
        <dbReference type="ARBA" id="ARBA00023274"/>
    </source>
</evidence>
<evidence type="ECO:0000313" key="6">
    <source>
        <dbReference type="EMBL" id="KAF0708048.1"/>
    </source>
</evidence>
<keyword evidence="2" id="KW-0539">Nucleus</keyword>
<dbReference type="GO" id="GO:0071011">
    <property type="term" value="C:precatalytic spliceosome"/>
    <property type="evidence" value="ECO:0007669"/>
    <property type="project" value="TreeGrafter"/>
</dbReference>
<reference evidence="6" key="1">
    <citation type="submission" date="2019-06" db="EMBL/GenBank/DDBJ databases">
        <title>Genomics analysis of Aphanomyces spp. identifies a new class of oomycete effector associated with host adaptation.</title>
        <authorList>
            <person name="Gaulin E."/>
        </authorList>
    </citation>
    <scope>NUCLEOTIDE SEQUENCE</scope>
    <source>
        <strain evidence="6">CBS 578.67</strain>
    </source>
</reference>
<comment type="caution">
    <text evidence="6">The sequence shown here is derived from an EMBL/GenBank/DDBJ whole genome shotgun (WGS) entry which is preliminary data.</text>
</comment>
<dbReference type="AlphaFoldDB" id="A0A6A4Z7G5"/>
<dbReference type="InterPro" id="IPR019175">
    <property type="entry name" value="Prp31_C"/>
</dbReference>
<comment type="subcellular location">
    <subcellularLocation>
        <location evidence="1">Nucleus</location>
    </subcellularLocation>
</comment>
<feature type="compositionally biased region" description="Basic residues" evidence="4">
    <location>
        <begin position="11"/>
        <end position="23"/>
    </location>
</feature>
<dbReference type="EMBL" id="VJMH01002646">
    <property type="protein sequence ID" value="KAF0708048.1"/>
    <property type="molecule type" value="Genomic_DNA"/>
</dbReference>